<protein>
    <submittedName>
        <fullName evidence="1">Uncharacterized protein</fullName>
    </submittedName>
</protein>
<feature type="non-terminal residue" evidence="1">
    <location>
        <position position="1"/>
    </location>
</feature>
<dbReference type="AlphaFoldDB" id="A0A820BZ47"/>
<dbReference type="EMBL" id="CAJOBF010006431">
    <property type="protein sequence ID" value="CAF4205926.1"/>
    <property type="molecule type" value="Genomic_DNA"/>
</dbReference>
<reference evidence="1" key="1">
    <citation type="submission" date="2021-02" db="EMBL/GenBank/DDBJ databases">
        <authorList>
            <person name="Nowell W R."/>
        </authorList>
    </citation>
    <scope>NUCLEOTIDE SEQUENCE</scope>
</reference>
<accession>A0A820BZ47</accession>
<sequence length="267" mass="30972">MECRLVLNNRTDDEITNNDMSGRFHQQLKYYKYRRVPSKNGKAIFYLFFRKEEETYAALRVAKSIKEISLVRYYPSNPINSESSFRPFPPQQIIDICRYTFRSRLVNFENVMNTSISITLPMIATTTTTIQFSVGHEQNNGCNFPCVHCDQHNLLLTNDMKKEKIKIKKDVSDVKDEVIDITDEVMAVKNKVIDITDEFGFDFEMDKNILHKDPNLYTTFFSPISNATSQGEENNKSSDSEDQDESCDVVLTKCLTDISEIVQYLKE</sequence>
<gene>
    <name evidence="1" type="ORF">UXM345_LOCUS28274</name>
</gene>
<evidence type="ECO:0000313" key="1">
    <source>
        <dbReference type="EMBL" id="CAF4205926.1"/>
    </source>
</evidence>
<name>A0A820BZ47_9BILA</name>
<evidence type="ECO:0000313" key="2">
    <source>
        <dbReference type="Proteomes" id="UP000663842"/>
    </source>
</evidence>
<comment type="caution">
    <text evidence="1">The sequence shown here is derived from an EMBL/GenBank/DDBJ whole genome shotgun (WGS) entry which is preliminary data.</text>
</comment>
<dbReference type="Proteomes" id="UP000663842">
    <property type="component" value="Unassembled WGS sequence"/>
</dbReference>
<organism evidence="1 2">
    <name type="scientific">Rotaria magnacalcarata</name>
    <dbReference type="NCBI Taxonomy" id="392030"/>
    <lineage>
        <taxon>Eukaryota</taxon>
        <taxon>Metazoa</taxon>
        <taxon>Spiralia</taxon>
        <taxon>Gnathifera</taxon>
        <taxon>Rotifera</taxon>
        <taxon>Eurotatoria</taxon>
        <taxon>Bdelloidea</taxon>
        <taxon>Philodinida</taxon>
        <taxon>Philodinidae</taxon>
        <taxon>Rotaria</taxon>
    </lineage>
</organism>
<proteinExistence type="predicted"/>